<dbReference type="Pfam" id="PF17921">
    <property type="entry name" value="Integrase_H2C2"/>
    <property type="match status" value="1"/>
</dbReference>
<dbReference type="Gene3D" id="3.30.420.10">
    <property type="entry name" value="Ribonuclease H-like superfamily/Ribonuclease H"/>
    <property type="match status" value="1"/>
</dbReference>
<evidence type="ECO:0000256" key="2">
    <source>
        <dbReference type="SAM" id="MobiDB-lite"/>
    </source>
</evidence>
<dbReference type="InterPro" id="IPR041588">
    <property type="entry name" value="Integrase_H2C2"/>
</dbReference>
<dbReference type="Proteomes" id="UP000499080">
    <property type="component" value="Unassembled WGS sequence"/>
</dbReference>
<sequence>MGEERNENDSRSDECSVSHSQESDSGSNFSIYLISESDKLSSSNDEFSESNKFRKLQRECLTLKNAFKDASLKKNNFFLRDELLFHKDKICGDTVYQLVLPKSYRDKVLQLAHNENHLGMRKTRERIKLSFYWPNVSKDVENYCRTCEKFQLKSPERQSDKIPITSVVRSPYPFHTVNVDLIGEIVPSSGRRHKYCLCLIDQNSRWPEVVPLKNLSAKTTCDAFLEIFMRTGISEIICSDQGTNFTSQLTKEVEDRLGVNPRFSSPSYPASNGLVEKWNRVFKQMLHHVIRSDPTDRDKHIPYLLFAYREVPNCTTGISPFRLMYGREARGPLEFKKGELDYLLIPDSTNKLYARWTGPGEIIERVNPHSYKVKLPDGNVRHIHVNKIRQFHARAQTVGVIFEDDVEFGEIHSTPIKTPPINNYNIEVDVSHLEENKQVELLELLHNHASLFSSKIQVANVGEHKIRLIPGTEGKKPYIYKITESLKPEVDNKIAELESLGLIEPSEAEIAYPVVCVAKKDCSMRSCIDFRLLNAVTKPFDYAMENLTDLINQIGHVNIITCLDVLKGYWEIPLEEESRDFTSFKMHRAQYR</sequence>
<dbReference type="InterPro" id="IPR001584">
    <property type="entry name" value="Integrase_cat-core"/>
</dbReference>
<dbReference type="InterPro" id="IPR043502">
    <property type="entry name" value="DNA/RNA_pol_sf"/>
</dbReference>
<accession>A0A4Y2DD23</accession>
<feature type="compositionally biased region" description="Basic and acidic residues" evidence="2">
    <location>
        <begin position="1"/>
        <end position="16"/>
    </location>
</feature>
<dbReference type="EMBL" id="BGPR01000346">
    <property type="protein sequence ID" value="GBM14630.1"/>
    <property type="molecule type" value="Genomic_DNA"/>
</dbReference>
<dbReference type="FunFam" id="1.10.340.70:FF:000001">
    <property type="entry name" value="Retrovirus-related Pol polyprotein from transposon gypsy-like Protein"/>
    <property type="match status" value="1"/>
</dbReference>
<dbReference type="Gene3D" id="3.10.10.10">
    <property type="entry name" value="HIV Type 1 Reverse Transcriptase, subunit A, domain 1"/>
    <property type="match status" value="1"/>
</dbReference>
<name>A0A4Y2DD23_ARAVE</name>
<dbReference type="Gene3D" id="3.30.70.270">
    <property type="match status" value="1"/>
</dbReference>
<dbReference type="PROSITE" id="PS50994">
    <property type="entry name" value="INTEGRASE"/>
    <property type="match status" value="1"/>
</dbReference>
<dbReference type="Gene3D" id="1.10.340.70">
    <property type="match status" value="1"/>
</dbReference>
<protein>
    <recommendedName>
        <fullName evidence="1">RNA-directed DNA polymerase</fullName>
        <ecNumber evidence="1">2.7.7.49</ecNumber>
    </recommendedName>
</protein>
<dbReference type="InterPro" id="IPR050951">
    <property type="entry name" value="Retrovirus_Pol_polyprotein"/>
</dbReference>
<reference evidence="4 5" key="1">
    <citation type="journal article" date="2019" name="Sci. Rep.">
        <title>Orb-weaving spider Araneus ventricosus genome elucidates the spidroin gene catalogue.</title>
        <authorList>
            <person name="Kono N."/>
            <person name="Nakamura H."/>
            <person name="Ohtoshi R."/>
            <person name="Moran D.A.P."/>
            <person name="Shinohara A."/>
            <person name="Yoshida Y."/>
            <person name="Fujiwara M."/>
            <person name="Mori M."/>
            <person name="Tomita M."/>
            <person name="Arakawa K."/>
        </authorList>
    </citation>
    <scope>NUCLEOTIDE SEQUENCE [LARGE SCALE GENOMIC DNA]</scope>
</reference>
<dbReference type="GO" id="GO:0015074">
    <property type="term" value="P:DNA integration"/>
    <property type="evidence" value="ECO:0007669"/>
    <property type="project" value="InterPro"/>
</dbReference>
<evidence type="ECO:0000259" key="3">
    <source>
        <dbReference type="PROSITE" id="PS50994"/>
    </source>
</evidence>
<dbReference type="AlphaFoldDB" id="A0A4Y2DD23"/>
<dbReference type="SUPFAM" id="SSF53098">
    <property type="entry name" value="Ribonuclease H-like"/>
    <property type="match status" value="1"/>
</dbReference>
<organism evidence="4 5">
    <name type="scientific">Araneus ventricosus</name>
    <name type="common">Orbweaver spider</name>
    <name type="synonym">Epeira ventricosa</name>
    <dbReference type="NCBI Taxonomy" id="182803"/>
    <lineage>
        <taxon>Eukaryota</taxon>
        <taxon>Metazoa</taxon>
        <taxon>Ecdysozoa</taxon>
        <taxon>Arthropoda</taxon>
        <taxon>Chelicerata</taxon>
        <taxon>Arachnida</taxon>
        <taxon>Araneae</taxon>
        <taxon>Araneomorphae</taxon>
        <taxon>Entelegynae</taxon>
        <taxon>Araneoidea</taxon>
        <taxon>Araneidae</taxon>
        <taxon>Araneus</taxon>
    </lineage>
</organism>
<dbReference type="GO" id="GO:0003964">
    <property type="term" value="F:RNA-directed DNA polymerase activity"/>
    <property type="evidence" value="ECO:0007669"/>
    <property type="project" value="UniProtKB-EC"/>
</dbReference>
<comment type="caution">
    <text evidence="4">The sequence shown here is derived from an EMBL/GenBank/DDBJ whole genome shotgun (WGS) entry which is preliminary data.</text>
</comment>
<dbReference type="GO" id="GO:0003676">
    <property type="term" value="F:nucleic acid binding"/>
    <property type="evidence" value="ECO:0007669"/>
    <property type="project" value="InterPro"/>
</dbReference>
<dbReference type="InterPro" id="IPR012337">
    <property type="entry name" value="RNaseH-like_sf"/>
</dbReference>
<dbReference type="PANTHER" id="PTHR37984">
    <property type="entry name" value="PROTEIN CBG26694"/>
    <property type="match status" value="1"/>
</dbReference>
<evidence type="ECO:0000313" key="4">
    <source>
        <dbReference type="EMBL" id="GBM14630.1"/>
    </source>
</evidence>
<evidence type="ECO:0000256" key="1">
    <source>
        <dbReference type="ARBA" id="ARBA00012493"/>
    </source>
</evidence>
<dbReference type="InterPro" id="IPR043128">
    <property type="entry name" value="Rev_trsase/Diguanyl_cyclase"/>
</dbReference>
<feature type="region of interest" description="Disordered" evidence="2">
    <location>
        <begin position="1"/>
        <end position="28"/>
    </location>
</feature>
<dbReference type="Pfam" id="PF00665">
    <property type="entry name" value="rve"/>
    <property type="match status" value="1"/>
</dbReference>
<keyword evidence="5" id="KW-1185">Reference proteome</keyword>
<dbReference type="GO" id="GO:0042575">
    <property type="term" value="C:DNA polymerase complex"/>
    <property type="evidence" value="ECO:0007669"/>
    <property type="project" value="UniProtKB-ARBA"/>
</dbReference>
<dbReference type="OrthoDB" id="6430750at2759"/>
<gene>
    <name evidence="4" type="primary">pol_2206</name>
    <name evidence="4" type="ORF">AVEN_97153_1</name>
</gene>
<feature type="compositionally biased region" description="Polar residues" evidence="2">
    <location>
        <begin position="17"/>
        <end position="28"/>
    </location>
</feature>
<evidence type="ECO:0000313" key="5">
    <source>
        <dbReference type="Proteomes" id="UP000499080"/>
    </source>
</evidence>
<dbReference type="PANTHER" id="PTHR37984:SF15">
    <property type="entry name" value="INTEGRASE CATALYTIC DOMAIN-CONTAINING PROTEIN"/>
    <property type="match status" value="1"/>
</dbReference>
<dbReference type="EC" id="2.7.7.49" evidence="1"/>
<feature type="domain" description="Integrase catalytic" evidence="3">
    <location>
        <begin position="169"/>
        <end position="328"/>
    </location>
</feature>
<dbReference type="InterPro" id="IPR036397">
    <property type="entry name" value="RNaseH_sf"/>
</dbReference>
<proteinExistence type="predicted"/>
<dbReference type="SUPFAM" id="SSF56672">
    <property type="entry name" value="DNA/RNA polymerases"/>
    <property type="match status" value="1"/>
</dbReference>
<dbReference type="FunFam" id="3.30.420.10:FF:000215">
    <property type="entry name" value="Polyprotein of viral origin, putative"/>
    <property type="match status" value="1"/>
</dbReference>